<keyword evidence="2" id="KW-0812">Transmembrane</keyword>
<dbReference type="InterPro" id="IPR023415">
    <property type="entry name" value="LDLR_class-A_CS"/>
</dbReference>
<dbReference type="VEuPathDB" id="VectorBase:MDOA015909"/>
<evidence type="ECO:0000256" key="9">
    <source>
        <dbReference type="PROSITE-ProRule" id="PRU00124"/>
    </source>
</evidence>
<evidence type="ECO:0000256" key="2">
    <source>
        <dbReference type="ARBA" id="ARBA00022692"/>
    </source>
</evidence>
<dbReference type="GO" id="GO:0006898">
    <property type="term" value="P:receptor-mediated endocytosis"/>
    <property type="evidence" value="ECO:0007669"/>
    <property type="project" value="TreeGrafter"/>
</dbReference>
<evidence type="ECO:0000256" key="4">
    <source>
        <dbReference type="ARBA" id="ARBA00022989"/>
    </source>
</evidence>
<dbReference type="InterPro" id="IPR036055">
    <property type="entry name" value="LDL_receptor-like_sf"/>
</dbReference>
<accession>A0A1I8NIY2</accession>
<evidence type="ECO:0000256" key="7">
    <source>
        <dbReference type="ARBA" id="ARBA00023170"/>
    </source>
</evidence>
<keyword evidence="6 9" id="KW-1015">Disulfide bond</keyword>
<dbReference type="GO" id="GO:0016324">
    <property type="term" value="C:apical plasma membrane"/>
    <property type="evidence" value="ECO:0007669"/>
    <property type="project" value="TreeGrafter"/>
</dbReference>
<dbReference type="PANTHER" id="PTHR22722">
    <property type="entry name" value="LOW-DENSITY LIPOPROTEIN RECEPTOR-RELATED PROTEIN 2-RELATED"/>
    <property type="match status" value="1"/>
</dbReference>
<dbReference type="GO" id="GO:0043235">
    <property type="term" value="C:receptor complex"/>
    <property type="evidence" value="ECO:0007669"/>
    <property type="project" value="TreeGrafter"/>
</dbReference>
<reference evidence="10" key="1">
    <citation type="submission" date="2020-05" db="UniProtKB">
        <authorList>
            <consortium name="EnsemblMetazoa"/>
        </authorList>
    </citation>
    <scope>IDENTIFICATION</scope>
    <source>
        <strain evidence="10">Aabys</strain>
    </source>
</reference>
<keyword evidence="5" id="KW-0472">Membrane</keyword>
<comment type="subcellular location">
    <subcellularLocation>
        <location evidence="1">Membrane</location>
        <topology evidence="1">Single-pass membrane protein</topology>
    </subcellularLocation>
</comment>
<feature type="disulfide bond" evidence="9">
    <location>
        <begin position="29"/>
        <end position="47"/>
    </location>
</feature>
<proteinExistence type="predicted"/>
<dbReference type="InterPro" id="IPR051221">
    <property type="entry name" value="LDLR-related"/>
</dbReference>
<name>A0A1I8NIY2_MUSDO</name>
<dbReference type="PROSITE" id="PS01209">
    <property type="entry name" value="LDLRA_1"/>
    <property type="match status" value="1"/>
</dbReference>
<evidence type="ECO:0000256" key="5">
    <source>
        <dbReference type="ARBA" id="ARBA00023136"/>
    </source>
</evidence>
<organism evidence="10">
    <name type="scientific">Musca domestica</name>
    <name type="common">House fly</name>
    <dbReference type="NCBI Taxonomy" id="7370"/>
    <lineage>
        <taxon>Eukaryota</taxon>
        <taxon>Metazoa</taxon>
        <taxon>Ecdysozoa</taxon>
        <taxon>Arthropoda</taxon>
        <taxon>Hexapoda</taxon>
        <taxon>Insecta</taxon>
        <taxon>Pterygota</taxon>
        <taxon>Neoptera</taxon>
        <taxon>Endopterygota</taxon>
        <taxon>Diptera</taxon>
        <taxon>Brachycera</taxon>
        <taxon>Muscomorpha</taxon>
        <taxon>Muscoidea</taxon>
        <taxon>Muscidae</taxon>
        <taxon>Musca</taxon>
    </lineage>
</organism>
<evidence type="ECO:0000256" key="6">
    <source>
        <dbReference type="ARBA" id="ARBA00023157"/>
    </source>
</evidence>
<evidence type="ECO:0000256" key="3">
    <source>
        <dbReference type="ARBA" id="ARBA00022737"/>
    </source>
</evidence>
<feature type="disulfide bond" evidence="9">
    <location>
        <begin position="66"/>
        <end position="84"/>
    </location>
</feature>
<dbReference type="STRING" id="7370.A0A1I8NIY2"/>
<dbReference type="PRINTS" id="PR00261">
    <property type="entry name" value="LDLRECEPTOR"/>
</dbReference>
<evidence type="ECO:0000313" key="10">
    <source>
        <dbReference type="EnsemblMetazoa" id="MDOA015909-PA"/>
    </source>
</evidence>
<comment type="caution">
    <text evidence="9">Lacks conserved residue(s) required for the propagation of feature annotation.</text>
</comment>
<dbReference type="SUPFAM" id="SSF57424">
    <property type="entry name" value="LDL receptor-like module"/>
    <property type="match status" value="2"/>
</dbReference>
<sequence length="106" mass="12241">KFSLLQKFKKNPKVVPKLTYFCPKGKFTCRDFSCISIVHRCDGQADCPQDRSDEEGCPCLHDKWQCDDGTCISKELRCNGNIDCPEDISDERRCHGELIKISRRKK</sequence>
<dbReference type="Pfam" id="PF00057">
    <property type="entry name" value="Ldl_recept_a"/>
    <property type="match status" value="2"/>
</dbReference>
<keyword evidence="7" id="KW-0675">Receptor</keyword>
<evidence type="ECO:0000256" key="8">
    <source>
        <dbReference type="ARBA" id="ARBA00023180"/>
    </source>
</evidence>
<evidence type="ECO:0000256" key="1">
    <source>
        <dbReference type="ARBA" id="ARBA00004167"/>
    </source>
</evidence>
<dbReference type="PANTHER" id="PTHR22722:SF15">
    <property type="entry name" value="LOW-DENSITY LIPOPROTEIN RECEPTOR-RELATED"/>
    <property type="match status" value="1"/>
</dbReference>
<dbReference type="AlphaFoldDB" id="A0A1I8NIY2"/>
<dbReference type="SMART" id="SM00192">
    <property type="entry name" value="LDLa"/>
    <property type="match status" value="2"/>
</dbReference>
<feature type="disulfide bond" evidence="9">
    <location>
        <begin position="59"/>
        <end position="71"/>
    </location>
</feature>
<keyword evidence="4" id="KW-1133">Transmembrane helix</keyword>
<keyword evidence="8" id="KW-0325">Glycoprotein</keyword>
<protein>
    <submittedName>
        <fullName evidence="10">Uncharacterized protein</fullName>
    </submittedName>
</protein>
<dbReference type="GO" id="GO:0042562">
    <property type="term" value="F:hormone binding"/>
    <property type="evidence" value="ECO:0007669"/>
    <property type="project" value="TreeGrafter"/>
</dbReference>
<keyword evidence="3" id="KW-0677">Repeat</keyword>
<dbReference type="PROSITE" id="PS50068">
    <property type="entry name" value="LDLRA_2"/>
    <property type="match status" value="2"/>
</dbReference>
<dbReference type="InterPro" id="IPR002172">
    <property type="entry name" value="LDrepeatLR_classA_rpt"/>
</dbReference>
<dbReference type="Gene3D" id="4.10.400.10">
    <property type="entry name" value="Low-density Lipoprotein Receptor"/>
    <property type="match status" value="2"/>
</dbReference>
<dbReference type="EnsemblMetazoa" id="MDOA015909-RA">
    <property type="protein sequence ID" value="MDOA015909-PA"/>
    <property type="gene ID" value="MDOA015909"/>
</dbReference>
<feature type="disulfide bond" evidence="9">
    <location>
        <begin position="22"/>
        <end position="34"/>
    </location>
</feature>
<dbReference type="CDD" id="cd00112">
    <property type="entry name" value="LDLa"/>
    <property type="match status" value="2"/>
</dbReference>